<name>A0A2W5GGN1_9SPHI</name>
<feature type="transmembrane region" description="Helical" evidence="7">
    <location>
        <begin position="6"/>
        <end position="32"/>
    </location>
</feature>
<dbReference type="GO" id="GO:0005886">
    <property type="term" value="C:plasma membrane"/>
    <property type="evidence" value="ECO:0007669"/>
    <property type="project" value="UniProtKB-SubCell"/>
</dbReference>
<dbReference type="GO" id="GO:0009055">
    <property type="term" value="F:electron transfer activity"/>
    <property type="evidence" value="ECO:0007669"/>
    <property type="project" value="TreeGrafter"/>
</dbReference>
<feature type="transmembrane region" description="Helical" evidence="7">
    <location>
        <begin position="120"/>
        <end position="143"/>
    </location>
</feature>
<dbReference type="PANTHER" id="PTHR43141">
    <property type="entry name" value="CYTOCHROME BD2 SUBUNIT II"/>
    <property type="match status" value="1"/>
</dbReference>
<evidence type="ECO:0000256" key="5">
    <source>
        <dbReference type="ARBA" id="ARBA00022989"/>
    </source>
</evidence>
<evidence type="ECO:0000256" key="7">
    <source>
        <dbReference type="SAM" id="Phobius"/>
    </source>
</evidence>
<dbReference type="PANTHER" id="PTHR43141:SF4">
    <property type="entry name" value="CYTOCHROME BD2 SUBUNIT II"/>
    <property type="match status" value="1"/>
</dbReference>
<proteinExistence type="inferred from homology"/>
<organism evidence="8 9">
    <name type="scientific">Pseudopedobacter saltans</name>
    <dbReference type="NCBI Taxonomy" id="151895"/>
    <lineage>
        <taxon>Bacteria</taxon>
        <taxon>Pseudomonadati</taxon>
        <taxon>Bacteroidota</taxon>
        <taxon>Sphingobacteriia</taxon>
        <taxon>Sphingobacteriales</taxon>
        <taxon>Sphingobacteriaceae</taxon>
        <taxon>Pseudopedobacter</taxon>
    </lineage>
</organism>
<protein>
    <submittedName>
        <fullName evidence="8">Cytochrome D ubiquinol oxidase subunit II</fullName>
    </submittedName>
</protein>
<dbReference type="AlphaFoldDB" id="A0A2W5GGN1"/>
<dbReference type="GO" id="GO:0019646">
    <property type="term" value="P:aerobic electron transport chain"/>
    <property type="evidence" value="ECO:0007669"/>
    <property type="project" value="TreeGrafter"/>
</dbReference>
<evidence type="ECO:0000256" key="3">
    <source>
        <dbReference type="ARBA" id="ARBA00022475"/>
    </source>
</evidence>
<accession>A0A2W5GGN1</accession>
<evidence type="ECO:0000256" key="6">
    <source>
        <dbReference type="ARBA" id="ARBA00023136"/>
    </source>
</evidence>
<dbReference type="Pfam" id="PF02322">
    <property type="entry name" value="Cyt_bd_oxida_II"/>
    <property type="match status" value="1"/>
</dbReference>
<feature type="transmembrane region" description="Helical" evidence="7">
    <location>
        <begin position="163"/>
        <end position="184"/>
    </location>
</feature>
<keyword evidence="4 7" id="KW-0812">Transmembrane</keyword>
<keyword evidence="5 7" id="KW-1133">Transmembrane helix</keyword>
<gene>
    <name evidence="8" type="ORF">DI598_14010</name>
</gene>
<feature type="transmembrane region" description="Helical" evidence="7">
    <location>
        <begin position="82"/>
        <end position="99"/>
    </location>
</feature>
<dbReference type="GO" id="GO:0070069">
    <property type="term" value="C:cytochrome complex"/>
    <property type="evidence" value="ECO:0007669"/>
    <property type="project" value="TreeGrafter"/>
</dbReference>
<dbReference type="Proteomes" id="UP000249645">
    <property type="component" value="Unassembled WGS sequence"/>
</dbReference>
<feature type="transmembrane region" description="Helical" evidence="7">
    <location>
        <begin position="205"/>
        <end position="224"/>
    </location>
</feature>
<dbReference type="EMBL" id="QFOI01000295">
    <property type="protein sequence ID" value="PZP44856.1"/>
    <property type="molecule type" value="Genomic_DNA"/>
</dbReference>
<dbReference type="GO" id="GO:0016682">
    <property type="term" value="F:oxidoreductase activity, acting on diphenols and related substances as donors, oxygen as acceptor"/>
    <property type="evidence" value="ECO:0007669"/>
    <property type="project" value="TreeGrafter"/>
</dbReference>
<reference evidence="8 9" key="1">
    <citation type="submission" date="2017-11" db="EMBL/GenBank/DDBJ databases">
        <title>Infants hospitalized years apart are colonized by the same room-sourced microbial strains.</title>
        <authorList>
            <person name="Brooks B."/>
            <person name="Olm M.R."/>
            <person name="Firek B.A."/>
            <person name="Baker R."/>
            <person name="Thomas B.C."/>
            <person name="Morowitz M.J."/>
            <person name="Banfield J.F."/>
        </authorList>
    </citation>
    <scope>NUCLEOTIDE SEQUENCE [LARGE SCALE GENOMIC DNA]</scope>
    <source>
        <strain evidence="8">S2_009_000_R2_76</strain>
    </source>
</reference>
<comment type="caution">
    <text evidence="8">The sequence shown here is derived from an EMBL/GenBank/DDBJ whole genome shotgun (WGS) entry which is preliminary data.</text>
</comment>
<evidence type="ECO:0000313" key="8">
    <source>
        <dbReference type="EMBL" id="PZP44856.1"/>
    </source>
</evidence>
<dbReference type="InterPro" id="IPR003317">
    <property type="entry name" value="Cyt-d_oxidase_su2"/>
</dbReference>
<evidence type="ECO:0000256" key="2">
    <source>
        <dbReference type="ARBA" id="ARBA00007543"/>
    </source>
</evidence>
<evidence type="ECO:0000313" key="9">
    <source>
        <dbReference type="Proteomes" id="UP000249645"/>
    </source>
</evidence>
<comment type="subcellular location">
    <subcellularLocation>
        <location evidence="1">Cell membrane</location>
        <topology evidence="1">Multi-pass membrane protein</topology>
    </subcellularLocation>
</comment>
<feature type="transmembrane region" description="Helical" evidence="7">
    <location>
        <begin position="230"/>
        <end position="252"/>
    </location>
</feature>
<sequence>MLYIVIGFLWLSICLYLLFGGADFGAGIVELLTFNKKDKREIRQIMDSTMGPVWEANHMWLIIFIVIMFVGFPQMYSLMSTYNHIPLILMLLGVIARGTSYTFRHYDVINDNWEKLYSQIFIYASFLTPLFLGIVAGSAVSGSINTHPNNFLEGYVYSWLTPFNISVGIFTSACCAYLAAIYAIKDVANESATQIVLIRKAKQMMLFVILSAILVFGVGMYSKLPIINWIYNSPIGTVSVLLSILCMCLVYFSLVKNKFNFIRFLAASQIGLFLIAGTEGHYPYLIYLKDGSSMSLLKDHGGDAAIYYLGWALIWGSCLILPFLIYLIIAFSKKKATVAH</sequence>
<feature type="transmembrane region" description="Helical" evidence="7">
    <location>
        <begin position="264"/>
        <end position="285"/>
    </location>
</feature>
<keyword evidence="3" id="KW-1003">Cell membrane</keyword>
<feature type="transmembrane region" description="Helical" evidence="7">
    <location>
        <begin position="305"/>
        <end position="331"/>
    </location>
</feature>
<comment type="similarity">
    <text evidence="2">Belongs to the cytochrome ubiquinol oxidase subunit 2 family.</text>
</comment>
<evidence type="ECO:0000256" key="4">
    <source>
        <dbReference type="ARBA" id="ARBA00022692"/>
    </source>
</evidence>
<evidence type="ECO:0000256" key="1">
    <source>
        <dbReference type="ARBA" id="ARBA00004651"/>
    </source>
</evidence>
<feature type="transmembrane region" description="Helical" evidence="7">
    <location>
        <begin position="53"/>
        <end position="76"/>
    </location>
</feature>
<keyword evidence="6 7" id="KW-0472">Membrane</keyword>